<dbReference type="InterPro" id="IPR053157">
    <property type="entry name" value="Sterol_Uptake_Regulator"/>
</dbReference>
<proteinExistence type="predicted"/>
<evidence type="ECO:0000313" key="3">
    <source>
        <dbReference type="Proteomes" id="UP000033483"/>
    </source>
</evidence>
<evidence type="ECO:0000256" key="1">
    <source>
        <dbReference type="ARBA" id="ARBA00023242"/>
    </source>
</evidence>
<dbReference type="PANTHER" id="PTHR47784">
    <property type="entry name" value="STEROL UPTAKE CONTROL PROTEIN 2"/>
    <property type="match status" value="1"/>
</dbReference>
<dbReference type="AlphaFoldDB" id="A0A0F4Z8L9"/>
<sequence length="342" mass="39589">MATYQAQEQLSGISIAASPTPIPSLLPSGMGFHGDHELNLVDLELLHNFTTSTFATLSSDHLVRDVWRITAVRLGVQCDYVMRSILAVSALHIAHHRPDKREFYFSRALNYHQMASRTATPLLGNLATSRDGWEHLYLFSTLTVFFSLGSTKQPDIIHAQAFPPWIYLLSGSKSLIRLAWVRIEEYEGPLAPLFKHGKRRWDRFHQLDNTFPMAKELVELEERIIRSVLDPMSQAIYVRAIHDLARNMYVFNSRDMNCLPDITDAFVWVFEDMDPFLSHLRAQTQESLVIMAHFGTMLRMLESQWWLEGWSFLLLAKAWDTLDDEHRLWVQWPIEQVGWIPP</sequence>
<dbReference type="PANTHER" id="PTHR47784:SF5">
    <property type="entry name" value="STEROL UPTAKE CONTROL PROTEIN 2"/>
    <property type="match status" value="1"/>
</dbReference>
<evidence type="ECO:0008006" key="4">
    <source>
        <dbReference type="Google" id="ProtNLM"/>
    </source>
</evidence>
<keyword evidence="1" id="KW-0539">Nucleus</keyword>
<dbReference type="OrthoDB" id="416217at2759"/>
<dbReference type="Pfam" id="PF11951">
    <property type="entry name" value="Fungal_trans_2"/>
    <property type="match status" value="1"/>
</dbReference>
<comment type="caution">
    <text evidence="2">The sequence shown here is derived from an EMBL/GenBank/DDBJ whole genome shotgun (WGS) entry which is preliminary data.</text>
</comment>
<dbReference type="GO" id="GO:0001228">
    <property type="term" value="F:DNA-binding transcription activator activity, RNA polymerase II-specific"/>
    <property type="evidence" value="ECO:0007669"/>
    <property type="project" value="TreeGrafter"/>
</dbReference>
<reference evidence="2 3" key="1">
    <citation type="submission" date="2015-03" db="EMBL/GenBank/DDBJ databases">
        <authorList>
            <person name="Radwan O."/>
            <person name="Al-Naeli F.A."/>
            <person name="Rendon G.A."/>
            <person name="Fields C."/>
        </authorList>
    </citation>
    <scope>NUCLEOTIDE SEQUENCE [LARGE SCALE GENOMIC DNA]</scope>
    <source>
        <strain evidence="2">CR-DP1</strain>
    </source>
</reference>
<evidence type="ECO:0000313" key="2">
    <source>
        <dbReference type="EMBL" id="KKA26852.1"/>
    </source>
</evidence>
<dbReference type="Proteomes" id="UP000033483">
    <property type="component" value="Unassembled WGS sequence"/>
</dbReference>
<keyword evidence="3" id="KW-1185">Reference proteome</keyword>
<accession>A0A0F4Z8L9</accession>
<protein>
    <recommendedName>
        <fullName evidence="4">Transcription factor domain-containing protein</fullName>
    </recommendedName>
</protein>
<gene>
    <name evidence="2" type="ORF">TD95_002457</name>
</gene>
<organism evidence="2 3">
    <name type="scientific">Thielaviopsis punctulata</name>
    <dbReference type="NCBI Taxonomy" id="72032"/>
    <lineage>
        <taxon>Eukaryota</taxon>
        <taxon>Fungi</taxon>
        <taxon>Dikarya</taxon>
        <taxon>Ascomycota</taxon>
        <taxon>Pezizomycotina</taxon>
        <taxon>Sordariomycetes</taxon>
        <taxon>Hypocreomycetidae</taxon>
        <taxon>Microascales</taxon>
        <taxon>Ceratocystidaceae</taxon>
        <taxon>Thielaviopsis</taxon>
    </lineage>
</organism>
<dbReference type="InterPro" id="IPR021858">
    <property type="entry name" value="Fun_TF"/>
</dbReference>
<name>A0A0F4Z8L9_9PEZI</name>
<dbReference type="EMBL" id="LAEV01001956">
    <property type="protein sequence ID" value="KKA26852.1"/>
    <property type="molecule type" value="Genomic_DNA"/>
</dbReference>